<dbReference type="SMART" id="SM00822">
    <property type="entry name" value="PKS_KR"/>
    <property type="match status" value="1"/>
</dbReference>
<dbReference type="Pfam" id="PF00106">
    <property type="entry name" value="adh_short"/>
    <property type="match status" value="1"/>
</dbReference>
<dbReference type="PANTHER" id="PTHR42760">
    <property type="entry name" value="SHORT-CHAIN DEHYDROGENASES/REDUCTASES FAMILY MEMBER"/>
    <property type="match status" value="1"/>
</dbReference>
<dbReference type="InterPro" id="IPR036291">
    <property type="entry name" value="NAD(P)-bd_dom_sf"/>
</dbReference>
<feature type="domain" description="Ketoreductase" evidence="4">
    <location>
        <begin position="65"/>
        <end position="233"/>
    </location>
</feature>
<protein>
    <recommendedName>
        <fullName evidence="4">Ketoreductase domain-containing protein</fullName>
    </recommendedName>
</protein>
<evidence type="ECO:0000313" key="6">
    <source>
        <dbReference type="Proteomes" id="UP000244248"/>
    </source>
</evidence>
<dbReference type="AlphaFoldDB" id="A0A2T5MCQ9"/>
<comment type="similarity">
    <text evidence="1 2">Belongs to the short-chain dehydrogenases/reductases (SDR) family.</text>
</comment>
<accession>A0A2T5MCQ9</accession>
<evidence type="ECO:0000256" key="1">
    <source>
        <dbReference type="ARBA" id="ARBA00006484"/>
    </source>
</evidence>
<dbReference type="Proteomes" id="UP000244248">
    <property type="component" value="Unassembled WGS sequence"/>
</dbReference>
<feature type="compositionally biased region" description="Basic residues" evidence="3">
    <location>
        <begin position="37"/>
        <end position="52"/>
    </location>
</feature>
<gene>
    <name evidence="5" type="ORF">CJD38_15440</name>
</gene>
<dbReference type="SUPFAM" id="SSF51735">
    <property type="entry name" value="NAD(P)-binding Rossmann-fold domains"/>
    <property type="match status" value="1"/>
</dbReference>
<evidence type="ECO:0000256" key="3">
    <source>
        <dbReference type="SAM" id="MobiDB-lite"/>
    </source>
</evidence>
<name>A0A2T5MCQ9_9GAMM</name>
<dbReference type="PRINTS" id="PR00080">
    <property type="entry name" value="SDRFAMILY"/>
</dbReference>
<evidence type="ECO:0000313" key="5">
    <source>
        <dbReference type="EMBL" id="PTU30337.1"/>
    </source>
</evidence>
<evidence type="ECO:0000259" key="4">
    <source>
        <dbReference type="SMART" id="SM00822"/>
    </source>
</evidence>
<comment type="caution">
    <text evidence="5">The sequence shown here is derived from an EMBL/GenBank/DDBJ whole genome shotgun (WGS) entry which is preliminary data.</text>
</comment>
<dbReference type="Gene3D" id="3.40.50.720">
    <property type="entry name" value="NAD(P)-binding Rossmann-like Domain"/>
    <property type="match status" value="1"/>
</dbReference>
<dbReference type="InterPro" id="IPR057326">
    <property type="entry name" value="KR_dom"/>
</dbReference>
<evidence type="ECO:0000256" key="2">
    <source>
        <dbReference type="RuleBase" id="RU000363"/>
    </source>
</evidence>
<reference evidence="5 6" key="1">
    <citation type="submission" date="2018-04" db="EMBL/GenBank/DDBJ databases">
        <title>Novel species isolated from glacier.</title>
        <authorList>
            <person name="Liu Q."/>
            <person name="Xin Y.-H."/>
        </authorList>
    </citation>
    <scope>NUCLEOTIDE SEQUENCE [LARGE SCALE GENOMIC DNA]</scope>
    <source>
        <strain evidence="5 6">GT1R17</strain>
    </source>
</reference>
<sequence>MIRSPWKKLLLRFRHWATLSDLVGAPLRRDGPAPIAPKRRSYTSRRDKRKNHHQCDNTHMKANNRSVFITGGGSGLGAAIARHLARLGWRVALAGRNQTRLDGAAAELKKMGTPAQVFALDVANASAVEAAIREFRPDALVCCAAIMGRGDVWGELTPGLFAQVMATNVSGTFNTCAAAMKLWKENGIKGDIVNISSLGGIRGMQKFSGFSAYAASKHAIVGLTEALSIDGRTHGIRVNAVAPGTINTAMTEALGLEPKTQPDQLAPTVAFLLDRQQSELISGTTMEVHCNDD</sequence>
<dbReference type="CDD" id="cd05233">
    <property type="entry name" value="SDR_c"/>
    <property type="match status" value="1"/>
</dbReference>
<keyword evidence="6" id="KW-1185">Reference proteome</keyword>
<proteinExistence type="inferred from homology"/>
<dbReference type="InterPro" id="IPR002347">
    <property type="entry name" value="SDR_fam"/>
</dbReference>
<dbReference type="GO" id="GO:0016616">
    <property type="term" value="F:oxidoreductase activity, acting on the CH-OH group of donors, NAD or NADP as acceptor"/>
    <property type="evidence" value="ECO:0007669"/>
    <property type="project" value="TreeGrafter"/>
</dbReference>
<organism evidence="5 6">
    <name type="scientific">Stenotrophobium rhamnosiphilum</name>
    <dbReference type="NCBI Taxonomy" id="2029166"/>
    <lineage>
        <taxon>Bacteria</taxon>
        <taxon>Pseudomonadati</taxon>
        <taxon>Pseudomonadota</taxon>
        <taxon>Gammaproteobacteria</taxon>
        <taxon>Nevskiales</taxon>
        <taxon>Nevskiaceae</taxon>
        <taxon>Stenotrophobium</taxon>
    </lineage>
</organism>
<feature type="region of interest" description="Disordered" evidence="3">
    <location>
        <begin position="28"/>
        <end position="56"/>
    </location>
</feature>
<dbReference type="PRINTS" id="PR00081">
    <property type="entry name" value="GDHRDH"/>
</dbReference>
<dbReference type="EMBL" id="QANS01000006">
    <property type="protein sequence ID" value="PTU30337.1"/>
    <property type="molecule type" value="Genomic_DNA"/>
</dbReference>